<reference evidence="4 5" key="1">
    <citation type="submission" date="2019-09" db="EMBL/GenBank/DDBJ databases">
        <title>NBRP : Genome information of microbial organism related human and environment.</title>
        <authorList>
            <person name="Hattori M."/>
            <person name="Oshima K."/>
            <person name="Inaba H."/>
            <person name="Suda W."/>
            <person name="Sakamoto M."/>
            <person name="Iino T."/>
            <person name="Kitahara M."/>
            <person name="Oshida Y."/>
            <person name="Iida T."/>
            <person name="Kudo T."/>
            <person name="Itoh T."/>
            <person name="Ohkuma M."/>
        </authorList>
    </citation>
    <scope>NUCLEOTIDE SEQUENCE [LARGE SCALE GENOMIC DNA]</scope>
    <source>
        <strain evidence="4 5">Q-1</strain>
    </source>
</reference>
<organism evidence="4 5">
    <name type="scientific">Iodidimonas nitroreducens</name>
    <dbReference type="NCBI Taxonomy" id="1236968"/>
    <lineage>
        <taxon>Bacteria</taxon>
        <taxon>Pseudomonadati</taxon>
        <taxon>Pseudomonadota</taxon>
        <taxon>Alphaproteobacteria</taxon>
        <taxon>Iodidimonadales</taxon>
        <taxon>Iodidimonadaceae</taxon>
        <taxon>Iodidimonas</taxon>
    </lineage>
</organism>
<feature type="transmembrane region" description="Helical" evidence="2">
    <location>
        <begin position="94"/>
        <end position="114"/>
    </location>
</feature>
<feature type="transmembrane region" description="Helical" evidence="2">
    <location>
        <begin position="146"/>
        <end position="174"/>
    </location>
</feature>
<evidence type="ECO:0000313" key="4">
    <source>
        <dbReference type="EMBL" id="GER03503.1"/>
    </source>
</evidence>
<dbReference type="RefSeq" id="WP_042084680.1">
    <property type="nucleotide sequence ID" value="NZ_BKCN01000004.1"/>
</dbReference>
<dbReference type="Pfam" id="PF00487">
    <property type="entry name" value="FA_desaturase"/>
    <property type="match status" value="1"/>
</dbReference>
<feature type="transmembrane region" description="Helical" evidence="2">
    <location>
        <begin position="61"/>
        <end position="82"/>
    </location>
</feature>
<evidence type="ECO:0000259" key="3">
    <source>
        <dbReference type="Pfam" id="PF00487"/>
    </source>
</evidence>
<keyword evidence="2" id="KW-0812">Transmembrane</keyword>
<keyword evidence="2" id="KW-0472">Membrane</keyword>
<evidence type="ECO:0000256" key="1">
    <source>
        <dbReference type="SAM" id="MobiDB-lite"/>
    </source>
</evidence>
<evidence type="ECO:0000313" key="5">
    <source>
        <dbReference type="Proteomes" id="UP000324996"/>
    </source>
</evidence>
<feature type="compositionally biased region" description="Low complexity" evidence="1">
    <location>
        <begin position="357"/>
        <end position="376"/>
    </location>
</feature>
<gene>
    <name evidence="4" type="ORF">JCM17846_11850</name>
</gene>
<dbReference type="AlphaFoldDB" id="A0A5A7N5B7"/>
<dbReference type="EMBL" id="BKCN01000004">
    <property type="protein sequence ID" value="GER03503.1"/>
    <property type="molecule type" value="Genomic_DNA"/>
</dbReference>
<feature type="transmembrane region" description="Helical" evidence="2">
    <location>
        <begin position="33"/>
        <end position="55"/>
    </location>
</feature>
<proteinExistence type="predicted"/>
<dbReference type="CDD" id="cd01060">
    <property type="entry name" value="Membrane-FADS-like"/>
    <property type="match status" value="1"/>
</dbReference>
<feature type="domain" description="Fatty acid desaturase" evidence="3">
    <location>
        <begin position="64"/>
        <end position="329"/>
    </location>
</feature>
<sequence>MARQDTELKAPEQDFPLKEAREIVKGLARPKPLIYWVDFLFSAGLGWAAFIYAVIAPSFSAGQFAAIFIATFALYRAVIFIHELAHLKRGTFKFFRLAWNILCGFPMLVPAYTYSGVHTDHHLRKIYGTHEDGEYVPFATGSGLKLIGYVLLSFFLPLLFVGRFLILTPISYLLPPLRRWLWARASSLTIDMSYERPPPAKRDDKSWAWQEAATMLTAIGFTILFINGILPLAALAIWYVVTVLVFLFNSLRTLCAHAYRNPGDQPMSTAEEFLDSVNVPGNPLWTPLWAPVGLRYHATHHLFPSLPYHALGAAHRKLVAELPDNRLYLKASRNSMFDALKRIWAEAEAAKKNRRTPISPGPSSLSSSDPSSSTPV</sequence>
<evidence type="ECO:0000256" key="2">
    <source>
        <dbReference type="SAM" id="Phobius"/>
    </source>
</evidence>
<feature type="transmembrane region" description="Helical" evidence="2">
    <location>
        <begin position="232"/>
        <end position="251"/>
    </location>
</feature>
<protein>
    <submittedName>
        <fullName evidence="4">Putative fatty acid desaturase</fullName>
    </submittedName>
</protein>
<dbReference type="GO" id="GO:0006629">
    <property type="term" value="P:lipid metabolic process"/>
    <property type="evidence" value="ECO:0007669"/>
    <property type="project" value="InterPro"/>
</dbReference>
<keyword evidence="2" id="KW-1133">Transmembrane helix</keyword>
<keyword evidence="5" id="KW-1185">Reference proteome</keyword>
<accession>A0A5A7N5B7</accession>
<dbReference type="Proteomes" id="UP000324996">
    <property type="component" value="Unassembled WGS sequence"/>
</dbReference>
<feature type="region of interest" description="Disordered" evidence="1">
    <location>
        <begin position="350"/>
        <end position="376"/>
    </location>
</feature>
<dbReference type="InterPro" id="IPR005804">
    <property type="entry name" value="FA_desaturase_dom"/>
</dbReference>
<name>A0A5A7N5B7_9PROT</name>
<comment type="caution">
    <text evidence="4">The sequence shown here is derived from an EMBL/GenBank/DDBJ whole genome shotgun (WGS) entry which is preliminary data.</text>
</comment>